<name>A0AAD7YDM3_MYTSE</name>
<dbReference type="Proteomes" id="UP001231518">
    <property type="component" value="Chromosome 21"/>
</dbReference>
<dbReference type="Gene3D" id="1.10.630.10">
    <property type="entry name" value="Cytochrome P450"/>
    <property type="match status" value="2"/>
</dbReference>
<dbReference type="PANTHER" id="PTHR24292:SF54">
    <property type="entry name" value="CYP9F3-RELATED"/>
    <property type="match status" value="1"/>
</dbReference>
<dbReference type="PANTHER" id="PTHR24292">
    <property type="entry name" value="CYTOCHROME P450"/>
    <property type="match status" value="1"/>
</dbReference>
<dbReference type="InterPro" id="IPR036396">
    <property type="entry name" value="Cyt_P450_sf"/>
</dbReference>
<evidence type="ECO:0000256" key="11">
    <source>
        <dbReference type="ARBA" id="ARBA00023004"/>
    </source>
</evidence>
<reference evidence="16" key="1">
    <citation type="submission" date="2023-03" db="EMBL/GenBank/DDBJ databases">
        <title>Chromosome-level genomes of two armyworms, Mythimna separata and Mythimna loreyi, provide insights into the biosynthesis and reception of sex pheromones.</title>
        <authorList>
            <person name="Zhao H."/>
        </authorList>
    </citation>
    <scope>NUCLEOTIDE SEQUENCE</scope>
    <source>
        <strain evidence="16">BeijingLab</strain>
        <tissue evidence="16">Pupa</tissue>
    </source>
</reference>
<comment type="subcellular location">
    <subcellularLocation>
        <location evidence="3">Endoplasmic reticulum membrane</location>
        <topology evidence="3">Peripheral membrane protein</topology>
    </subcellularLocation>
    <subcellularLocation>
        <location evidence="2">Microsome membrane</location>
        <topology evidence="2">Peripheral membrane protein</topology>
    </subcellularLocation>
</comment>
<sequence length="999" mass="115553">MNALLVLGSLLVIIFYLLYLLSKRKFSYWKLKSVPYVEPLPLLGNYGRYILQQEYPGHVLQKLCQKFIDQPYFGAFYGTEPVLVVQSPDIIKHVLTKDFYYVNGRESSDYSESEVVTQTLFFSSGDRWKIVRQNLTPLFSSAKMKNMFHLIDKCSAVFEDLLDHEVSMSDVIEIRHISARYTMDCICSAAFGVESNTMSTVENNPFNFMATEIFEASNYRGFKIIFRAIWPAIFYRLGFQVFPSTIDEFFSKLLKGVFQSRGYKPSPRNDFVDLVLNLKNEDYITGDSISNAKTGAENKVQLKVDDDLLVAQCVQFFAAGFETSASTMGFTLFELAKNQDVQKKAAEEIDEFLRRHGNKLKYDCVHELPYLDACMHETLRKYPVLGNLTREVMDDYVLPTGLRLDKGVRIHVPVYHMHHNPDYFPEPDKYKPERFLDENKDDIKQYTFFPFGSGPRLCIGMRFAKMQVMSGLISILKKYRVELADGMPETLTLDARTFLTQPRDQGIMLKMIKRNYGGYILQQEYLGRVIQKLCQKFIDQPYFGAFYGTEPVLVVQSPDIIKHILTKDFFYFNGREATKYSESEVVTQVLFFSGGDKWKIVRQNLTPLFSSAKMKNMFHLIDKCSAVFEDMLDHEVSMSDVIEGRRIIARYTMDCICSAAFGVESNTMSTVENNPFNFMATEIFETSCYRSFKIIFRAIWPAIFYRLGFQVFPSTIDEFFSKLLKGVFQSRGYKPSPRNDFVDLVLNLKNEDYITGDSISNAKTGAENKVQLKVDDDLLVAQCVQFFAAGFETSATTMSFILFELAKNQEVQKKAAEEIDEFLRRHGNKLKYDCVHELPYLDACMHETLRMYPVLGNLTREVMDDYVLPTGLRLDKGVRIHVPVYHMHHNPEYFPEPEKYKPERFLSENKDNIKPYTFFPFGSGPRQCIGTRFAKMQVMSGLISILKKYRVELADGMPEILTLDSRTFLTQPRDQGIMLKMIKRDGWEGRRFFRSENET</sequence>
<dbReference type="GO" id="GO:0005506">
    <property type="term" value="F:iron ion binding"/>
    <property type="evidence" value="ECO:0007669"/>
    <property type="project" value="InterPro"/>
</dbReference>
<evidence type="ECO:0000256" key="6">
    <source>
        <dbReference type="ARBA" id="ARBA00022617"/>
    </source>
</evidence>
<dbReference type="GO" id="GO:0005789">
    <property type="term" value="C:endoplasmic reticulum membrane"/>
    <property type="evidence" value="ECO:0007669"/>
    <property type="project" value="UniProtKB-SubCell"/>
</dbReference>
<evidence type="ECO:0000256" key="3">
    <source>
        <dbReference type="ARBA" id="ARBA00004406"/>
    </source>
</evidence>
<dbReference type="EC" id="1.14.14.1" evidence="5"/>
<dbReference type="AlphaFoldDB" id="A0AAD7YDM3"/>
<keyword evidence="6 15" id="KW-0349">Heme</keyword>
<evidence type="ECO:0000256" key="2">
    <source>
        <dbReference type="ARBA" id="ARBA00004174"/>
    </source>
</evidence>
<dbReference type="EMBL" id="JARGEI010000022">
    <property type="protein sequence ID" value="KAJ8711476.1"/>
    <property type="molecule type" value="Genomic_DNA"/>
</dbReference>
<proteinExistence type="inferred from homology"/>
<dbReference type="SUPFAM" id="SSF48264">
    <property type="entry name" value="Cytochrome P450"/>
    <property type="match status" value="2"/>
</dbReference>
<dbReference type="InterPro" id="IPR017972">
    <property type="entry name" value="Cyt_P450_CS"/>
</dbReference>
<dbReference type="PRINTS" id="PR00463">
    <property type="entry name" value="EP450I"/>
</dbReference>
<gene>
    <name evidence="16" type="ORF">PYW07_008718</name>
</gene>
<keyword evidence="17" id="KW-1185">Reference proteome</keyword>
<evidence type="ECO:0000256" key="10">
    <source>
        <dbReference type="ARBA" id="ARBA00023002"/>
    </source>
</evidence>
<evidence type="ECO:0000256" key="8">
    <source>
        <dbReference type="ARBA" id="ARBA00022824"/>
    </source>
</evidence>
<dbReference type="InterPro" id="IPR002401">
    <property type="entry name" value="Cyt_P450_E_grp-I"/>
</dbReference>
<dbReference type="GO" id="GO:0016712">
    <property type="term" value="F:oxidoreductase activity, acting on paired donors, with incorporation or reduction of molecular oxygen, reduced flavin or flavoprotein as one donor, and incorporation of one atom of oxygen"/>
    <property type="evidence" value="ECO:0007669"/>
    <property type="project" value="UniProtKB-EC"/>
</dbReference>
<keyword evidence="9" id="KW-0492">Microsome</keyword>
<evidence type="ECO:0000313" key="16">
    <source>
        <dbReference type="EMBL" id="KAJ8711476.1"/>
    </source>
</evidence>
<keyword evidence="8" id="KW-0256">Endoplasmic reticulum</keyword>
<dbReference type="InterPro" id="IPR001128">
    <property type="entry name" value="Cyt_P450"/>
</dbReference>
<comment type="cofactor">
    <cofactor evidence="1 15">
        <name>heme</name>
        <dbReference type="ChEBI" id="CHEBI:30413"/>
    </cofactor>
</comment>
<dbReference type="GO" id="GO:0020037">
    <property type="term" value="F:heme binding"/>
    <property type="evidence" value="ECO:0007669"/>
    <property type="project" value="InterPro"/>
</dbReference>
<keyword evidence="12" id="KW-0503">Monooxygenase</keyword>
<evidence type="ECO:0000256" key="12">
    <source>
        <dbReference type="ARBA" id="ARBA00023033"/>
    </source>
</evidence>
<dbReference type="PROSITE" id="PS00086">
    <property type="entry name" value="CYTOCHROME_P450"/>
    <property type="match status" value="2"/>
</dbReference>
<protein>
    <recommendedName>
        <fullName evidence="5">unspecific monooxygenase</fullName>
        <ecNumber evidence="5">1.14.14.1</ecNumber>
    </recommendedName>
</protein>
<dbReference type="CDD" id="cd11056">
    <property type="entry name" value="CYP6-like"/>
    <property type="match status" value="2"/>
</dbReference>
<organism evidence="16 17">
    <name type="scientific">Mythimna separata</name>
    <name type="common">Oriental armyworm</name>
    <name type="synonym">Pseudaletia separata</name>
    <dbReference type="NCBI Taxonomy" id="271217"/>
    <lineage>
        <taxon>Eukaryota</taxon>
        <taxon>Metazoa</taxon>
        <taxon>Ecdysozoa</taxon>
        <taxon>Arthropoda</taxon>
        <taxon>Hexapoda</taxon>
        <taxon>Insecta</taxon>
        <taxon>Pterygota</taxon>
        <taxon>Neoptera</taxon>
        <taxon>Endopterygota</taxon>
        <taxon>Lepidoptera</taxon>
        <taxon>Glossata</taxon>
        <taxon>Ditrysia</taxon>
        <taxon>Noctuoidea</taxon>
        <taxon>Noctuidae</taxon>
        <taxon>Noctuinae</taxon>
        <taxon>Hadenini</taxon>
        <taxon>Mythimna</taxon>
    </lineage>
</organism>
<evidence type="ECO:0000313" key="17">
    <source>
        <dbReference type="Proteomes" id="UP001231518"/>
    </source>
</evidence>
<feature type="binding site" description="axial binding residue" evidence="15">
    <location>
        <position position="928"/>
    </location>
    <ligand>
        <name>heme</name>
        <dbReference type="ChEBI" id="CHEBI:30413"/>
    </ligand>
    <ligandPart>
        <name>Fe</name>
        <dbReference type="ChEBI" id="CHEBI:18248"/>
    </ligandPart>
</feature>
<comment type="similarity">
    <text evidence="4">Belongs to the cytochrome P450 family.</text>
</comment>
<keyword evidence="13" id="KW-0472">Membrane</keyword>
<evidence type="ECO:0000256" key="13">
    <source>
        <dbReference type="ARBA" id="ARBA00023136"/>
    </source>
</evidence>
<accession>A0AAD7YDM3</accession>
<dbReference type="PRINTS" id="PR00385">
    <property type="entry name" value="P450"/>
</dbReference>
<dbReference type="InterPro" id="IPR050476">
    <property type="entry name" value="Insect_CytP450_Detox"/>
</dbReference>
<comment type="catalytic activity">
    <reaction evidence="14">
        <text>an organic molecule + reduced [NADPH--hemoprotein reductase] + O2 = an alcohol + oxidized [NADPH--hemoprotein reductase] + H2O + H(+)</text>
        <dbReference type="Rhea" id="RHEA:17149"/>
        <dbReference type="Rhea" id="RHEA-COMP:11964"/>
        <dbReference type="Rhea" id="RHEA-COMP:11965"/>
        <dbReference type="ChEBI" id="CHEBI:15377"/>
        <dbReference type="ChEBI" id="CHEBI:15378"/>
        <dbReference type="ChEBI" id="CHEBI:15379"/>
        <dbReference type="ChEBI" id="CHEBI:30879"/>
        <dbReference type="ChEBI" id="CHEBI:57618"/>
        <dbReference type="ChEBI" id="CHEBI:58210"/>
        <dbReference type="ChEBI" id="CHEBI:142491"/>
        <dbReference type="EC" id="1.14.14.1"/>
    </reaction>
</comment>
<evidence type="ECO:0000256" key="5">
    <source>
        <dbReference type="ARBA" id="ARBA00012109"/>
    </source>
</evidence>
<evidence type="ECO:0000256" key="1">
    <source>
        <dbReference type="ARBA" id="ARBA00001971"/>
    </source>
</evidence>
<evidence type="ECO:0000256" key="4">
    <source>
        <dbReference type="ARBA" id="ARBA00010617"/>
    </source>
</evidence>
<evidence type="ECO:0000256" key="9">
    <source>
        <dbReference type="ARBA" id="ARBA00022848"/>
    </source>
</evidence>
<comment type="caution">
    <text evidence="16">The sequence shown here is derived from an EMBL/GenBank/DDBJ whole genome shotgun (WGS) entry which is preliminary data.</text>
</comment>
<keyword evidence="7 15" id="KW-0479">Metal-binding</keyword>
<keyword evidence="10" id="KW-0560">Oxidoreductase</keyword>
<evidence type="ECO:0000256" key="14">
    <source>
        <dbReference type="ARBA" id="ARBA00047827"/>
    </source>
</evidence>
<dbReference type="FunFam" id="1.10.630.10:FF:000042">
    <property type="entry name" value="Cytochrome P450"/>
    <property type="match status" value="2"/>
</dbReference>
<evidence type="ECO:0000256" key="15">
    <source>
        <dbReference type="PIRSR" id="PIRSR602401-1"/>
    </source>
</evidence>
<keyword evidence="11 15" id="KW-0408">Iron</keyword>
<evidence type="ECO:0000256" key="7">
    <source>
        <dbReference type="ARBA" id="ARBA00022723"/>
    </source>
</evidence>
<dbReference type="Pfam" id="PF00067">
    <property type="entry name" value="p450"/>
    <property type="match status" value="2"/>
</dbReference>